<organism evidence="7 8">
    <name type="scientific">Halopiger xanaduensis (strain DSM 18323 / JCM 14033 / SH-6)</name>
    <dbReference type="NCBI Taxonomy" id="797210"/>
    <lineage>
        <taxon>Archaea</taxon>
        <taxon>Methanobacteriati</taxon>
        <taxon>Methanobacteriota</taxon>
        <taxon>Stenosarchaea group</taxon>
        <taxon>Halobacteria</taxon>
        <taxon>Halobacteriales</taxon>
        <taxon>Natrialbaceae</taxon>
        <taxon>Halopiger</taxon>
    </lineage>
</organism>
<keyword evidence="8" id="KW-1185">Reference proteome</keyword>
<dbReference type="RefSeq" id="WP_013880247.1">
    <property type="nucleotide sequence ID" value="NC_015666.1"/>
</dbReference>
<feature type="transmembrane region" description="Helical" evidence="2">
    <location>
        <begin position="226"/>
        <end position="245"/>
    </location>
</feature>
<keyword evidence="2" id="KW-0812">Transmembrane</keyword>
<keyword evidence="2" id="KW-0472">Membrane</keyword>
<feature type="region of interest" description="Disordered" evidence="1">
    <location>
        <begin position="1"/>
        <end position="109"/>
    </location>
</feature>
<evidence type="ECO:0000259" key="5">
    <source>
        <dbReference type="Pfam" id="PF26438"/>
    </source>
</evidence>
<dbReference type="Pfam" id="PF26440">
    <property type="entry name" value="DUF8108_M"/>
    <property type="match status" value="1"/>
</dbReference>
<protein>
    <submittedName>
        <fullName evidence="7">Uncharacterized protein</fullName>
    </submittedName>
</protein>
<evidence type="ECO:0000259" key="4">
    <source>
        <dbReference type="Pfam" id="PF26413"/>
    </source>
</evidence>
<evidence type="ECO:0000259" key="3">
    <source>
        <dbReference type="Pfam" id="PF13240"/>
    </source>
</evidence>
<evidence type="ECO:0000313" key="7">
    <source>
        <dbReference type="EMBL" id="AEH37357.1"/>
    </source>
</evidence>
<accession>F8D364</accession>
<dbReference type="Pfam" id="PF13240">
    <property type="entry name" value="Zn_Ribbon_1"/>
    <property type="match status" value="1"/>
</dbReference>
<sequence>MADDRRGRSETRYCSHCGRSLEPPVNYCPNCGTAIERRDRSSGVRSQPHGRSSRTESRQPSVGEFSQTRSHAGDRSRSSSSSSQRDARTARTSSTTASSADRDVDPTARKQLETRIARATRDGWELEHDFGDHAVMVRRTFGDTDEHLVVALLTVWWTMGLGNVLYGAYRYVEDAERMVLRAGPPEEPETEAKRSHLLERATAAVCWFAGAILALIGLQVSATSAVGLGLLALAFGFAAMGASVLPSVRSRLERRHSVTTNGRARSVDERFVVAYDRPCSVCAEPVGRGIERIYRSEFCLLGVPLTGSTGRNYYCQRCANAERSSTGPHTAPSEWKAAGAPSSGDTSRAAPTSGEKRSSGSESDPEPEPEHLD</sequence>
<dbReference type="STRING" id="797210.Halxa_2741"/>
<dbReference type="eggNOG" id="arCOG09569">
    <property type="taxonomic scope" value="Archaea"/>
</dbReference>
<dbReference type="Pfam" id="PF26438">
    <property type="entry name" value="DUF8108_N"/>
    <property type="match status" value="1"/>
</dbReference>
<evidence type="ECO:0000256" key="2">
    <source>
        <dbReference type="SAM" id="Phobius"/>
    </source>
</evidence>
<evidence type="ECO:0000313" key="8">
    <source>
        <dbReference type="Proteomes" id="UP000006794"/>
    </source>
</evidence>
<feature type="transmembrane region" description="Helical" evidence="2">
    <location>
        <begin position="201"/>
        <end position="220"/>
    </location>
</feature>
<name>F8D364_HALXS</name>
<dbReference type="OrthoDB" id="155145at2157"/>
<feature type="domain" description="DUF8108" evidence="5">
    <location>
        <begin position="109"/>
        <end position="180"/>
    </location>
</feature>
<dbReference type="AlphaFoldDB" id="F8D364"/>
<dbReference type="Pfam" id="PF26413">
    <property type="entry name" value="DUF8108"/>
    <property type="match status" value="1"/>
</dbReference>
<dbReference type="KEGG" id="hxa:Halxa_2741"/>
<reference evidence="7 8" key="1">
    <citation type="journal article" date="2012" name="Stand. Genomic Sci.">
        <title>Complete genome sequence of Halopiger xanaduensis type strain (SH-6(T)).</title>
        <authorList>
            <person name="Anderson I."/>
            <person name="Tindall B.J."/>
            <person name="Rohde M."/>
            <person name="Lucas S."/>
            <person name="Han J."/>
            <person name="Lapidus A."/>
            <person name="Cheng J.F."/>
            <person name="Goodwin L."/>
            <person name="Pitluck S."/>
            <person name="Peters L."/>
            <person name="Pati A."/>
            <person name="Mikhailova N."/>
            <person name="Pagani I."/>
            <person name="Teshima H."/>
            <person name="Han C."/>
            <person name="Tapia R."/>
            <person name="Land M."/>
            <person name="Woyke T."/>
            <person name="Klenk H.P."/>
            <person name="Kyrpides N."/>
            <person name="Ivanova N."/>
        </authorList>
    </citation>
    <scope>NUCLEOTIDE SEQUENCE [LARGE SCALE GENOMIC DNA]</scope>
    <source>
        <strain evidence="8">DSM 18323 / JCM 14033 / SH-6</strain>
    </source>
</reference>
<feature type="compositionally biased region" description="Basic and acidic residues" evidence="1">
    <location>
        <begin position="100"/>
        <end position="109"/>
    </location>
</feature>
<dbReference type="GeneID" id="10797694"/>
<feature type="region of interest" description="Disordered" evidence="1">
    <location>
        <begin position="322"/>
        <end position="373"/>
    </location>
</feature>
<proteinExistence type="predicted"/>
<feature type="compositionally biased region" description="Basic and acidic residues" evidence="1">
    <location>
        <begin position="1"/>
        <end position="13"/>
    </location>
</feature>
<feature type="domain" description="DUF8108" evidence="4">
    <location>
        <begin position="253"/>
        <end position="320"/>
    </location>
</feature>
<dbReference type="HOGENOM" id="CLU_048846_0_0_2"/>
<dbReference type="eggNOG" id="arCOG00721">
    <property type="taxonomic scope" value="Archaea"/>
</dbReference>
<feature type="compositionally biased region" description="Polar residues" evidence="1">
    <location>
        <begin position="58"/>
        <end position="70"/>
    </location>
</feature>
<evidence type="ECO:0000259" key="6">
    <source>
        <dbReference type="Pfam" id="PF26440"/>
    </source>
</evidence>
<gene>
    <name evidence="7" type="ordered locus">Halxa_2741</name>
</gene>
<dbReference type="InterPro" id="IPR058963">
    <property type="entry name" value="DUF8108_M"/>
</dbReference>
<evidence type="ECO:0000256" key="1">
    <source>
        <dbReference type="SAM" id="MobiDB-lite"/>
    </source>
</evidence>
<feature type="domain" description="Zinc-ribbon" evidence="3">
    <location>
        <begin position="13"/>
        <end position="34"/>
    </location>
</feature>
<dbReference type="InterPro" id="IPR026870">
    <property type="entry name" value="Zinc_ribbon_dom"/>
</dbReference>
<dbReference type="InterPro" id="IPR058962">
    <property type="entry name" value="DUF8108_N"/>
</dbReference>
<dbReference type="Proteomes" id="UP000006794">
    <property type="component" value="Chromosome"/>
</dbReference>
<keyword evidence="2" id="KW-1133">Transmembrane helix</keyword>
<dbReference type="EMBL" id="CP002839">
    <property type="protein sequence ID" value="AEH37357.1"/>
    <property type="molecule type" value="Genomic_DNA"/>
</dbReference>
<feature type="transmembrane region" description="Helical" evidence="2">
    <location>
        <begin position="148"/>
        <end position="169"/>
    </location>
</feature>
<feature type="domain" description="DUF8108" evidence="6">
    <location>
        <begin position="187"/>
        <end position="248"/>
    </location>
</feature>
<feature type="compositionally biased region" description="Low complexity" evidence="1">
    <location>
        <begin position="78"/>
        <end position="99"/>
    </location>
</feature>
<dbReference type="InterPro" id="IPR058421">
    <property type="entry name" value="DUF8108_C"/>
</dbReference>